<organism evidence="6 7">
    <name type="scientific">Carnobacterium maltaromaticum</name>
    <name type="common">Carnobacterium piscicola</name>
    <dbReference type="NCBI Taxonomy" id="2751"/>
    <lineage>
        <taxon>Bacteria</taxon>
        <taxon>Bacillati</taxon>
        <taxon>Bacillota</taxon>
        <taxon>Bacilli</taxon>
        <taxon>Lactobacillales</taxon>
        <taxon>Carnobacteriaceae</taxon>
        <taxon>Carnobacterium</taxon>
    </lineage>
</organism>
<dbReference type="InterPro" id="IPR000551">
    <property type="entry name" value="MerR-type_HTH_dom"/>
</dbReference>
<dbReference type="InterPro" id="IPR009061">
    <property type="entry name" value="DNA-bd_dom_put_sf"/>
</dbReference>
<dbReference type="SUPFAM" id="SSF89082">
    <property type="entry name" value="Antibiotic binding domain of TipA-like multidrug resistance regulators"/>
    <property type="match status" value="1"/>
</dbReference>
<dbReference type="SUPFAM" id="SSF46955">
    <property type="entry name" value="Putative DNA-binding domain"/>
    <property type="match status" value="1"/>
</dbReference>
<evidence type="ECO:0000259" key="5">
    <source>
        <dbReference type="PROSITE" id="PS50937"/>
    </source>
</evidence>
<keyword evidence="4" id="KW-0804">Transcription</keyword>
<evidence type="ECO:0000313" key="6">
    <source>
        <dbReference type="EMBL" id="MDZ5757566.1"/>
    </source>
</evidence>
<dbReference type="Gene3D" id="1.10.1660.10">
    <property type="match status" value="1"/>
</dbReference>
<dbReference type="PANTHER" id="PTHR30204">
    <property type="entry name" value="REDOX-CYCLING DRUG-SENSING TRANSCRIPTIONAL ACTIVATOR SOXR"/>
    <property type="match status" value="1"/>
</dbReference>
<dbReference type="PANTHER" id="PTHR30204:SF90">
    <property type="entry name" value="HTH-TYPE TRANSCRIPTIONAL ACTIVATOR MTA"/>
    <property type="match status" value="1"/>
</dbReference>
<sequence>MEYTVKKLSELAGISGRTLRFYDQIDLLKPNRINSSGYRIYGGKEVDRLQQILFYRNLGLPLEEIKEVLDAPNFDSETALTAHYQQLLEQQQQLNKLIATVEKTLQVKRGMSSMTDKEKFEGFKKELIEKNETQYGDEIREKYGNKAVEESNQKMASMSKEKYEAFEKLGNELLEELEVAMNDQNPQGTAGQRVAALHKEWLSFTWGSYSKEAHRGLAEMYVSDPRFTAYYDEKAGDGAASYLRDAIVAYTK</sequence>
<evidence type="ECO:0000256" key="1">
    <source>
        <dbReference type="ARBA" id="ARBA00023015"/>
    </source>
</evidence>
<dbReference type="InterPro" id="IPR012925">
    <property type="entry name" value="TipAS_dom"/>
</dbReference>
<dbReference type="Pfam" id="PF07739">
    <property type="entry name" value="TipAS"/>
    <property type="match status" value="1"/>
</dbReference>
<evidence type="ECO:0000256" key="2">
    <source>
        <dbReference type="ARBA" id="ARBA00023125"/>
    </source>
</evidence>
<feature type="domain" description="HTH merR-type" evidence="5">
    <location>
        <begin position="1"/>
        <end position="71"/>
    </location>
</feature>
<dbReference type="InterPro" id="IPR047057">
    <property type="entry name" value="MerR_fam"/>
</dbReference>
<dbReference type="EMBL" id="JAVBVO010000002">
    <property type="protein sequence ID" value="MDZ5757566.1"/>
    <property type="molecule type" value="Genomic_DNA"/>
</dbReference>
<evidence type="ECO:0000256" key="3">
    <source>
        <dbReference type="ARBA" id="ARBA00023159"/>
    </source>
</evidence>
<evidence type="ECO:0000313" key="7">
    <source>
        <dbReference type="Proteomes" id="UP001290462"/>
    </source>
</evidence>
<dbReference type="CDD" id="cd01106">
    <property type="entry name" value="HTH_TipAL-Mta"/>
    <property type="match status" value="1"/>
</dbReference>
<dbReference type="GO" id="GO:0003677">
    <property type="term" value="F:DNA binding"/>
    <property type="evidence" value="ECO:0007669"/>
    <property type="project" value="UniProtKB-KW"/>
</dbReference>
<keyword evidence="1" id="KW-0805">Transcription regulation</keyword>
<keyword evidence="2" id="KW-0238">DNA-binding</keyword>
<comment type="caution">
    <text evidence="6">The sequence shown here is derived from an EMBL/GenBank/DDBJ whole genome shotgun (WGS) entry which is preliminary data.</text>
</comment>
<dbReference type="PROSITE" id="PS50937">
    <property type="entry name" value="HTH_MERR_2"/>
    <property type="match status" value="1"/>
</dbReference>
<gene>
    <name evidence="6" type="ORF">RAK27_02735</name>
</gene>
<name>A0AAW9K2M2_CARML</name>
<dbReference type="PRINTS" id="PR00040">
    <property type="entry name" value="HTHMERR"/>
</dbReference>
<dbReference type="InterPro" id="IPR036244">
    <property type="entry name" value="TipA-like_antibiotic-bd"/>
</dbReference>
<proteinExistence type="predicted"/>
<dbReference type="Gene3D" id="1.10.490.50">
    <property type="entry name" value="Antibiotic binding domain of TipA-like multidrug resistance regulators"/>
    <property type="match status" value="1"/>
</dbReference>
<dbReference type="Proteomes" id="UP001290462">
    <property type="component" value="Unassembled WGS sequence"/>
</dbReference>
<dbReference type="Pfam" id="PF13411">
    <property type="entry name" value="MerR_1"/>
    <property type="match status" value="1"/>
</dbReference>
<dbReference type="GO" id="GO:0003700">
    <property type="term" value="F:DNA-binding transcription factor activity"/>
    <property type="evidence" value="ECO:0007669"/>
    <property type="project" value="InterPro"/>
</dbReference>
<keyword evidence="3" id="KW-0010">Activator</keyword>
<accession>A0AAW9K2M2</accession>
<protein>
    <submittedName>
        <fullName evidence="6">MerR family transcriptional regulator</fullName>
    </submittedName>
</protein>
<dbReference type="AlphaFoldDB" id="A0AAW9K2M2"/>
<reference evidence="6" key="1">
    <citation type="submission" date="2023-08" db="EMBL/GenBank/DDBJ databases">
        <title>Genomic characterization of piscicolin 126 produced by Carnobacterium maltaromaticum CM22 strain isolated from salmon (Salmo salar).</title>
        <authorList>
            <person name="Gonzalez-Gragera E."/>
            <person name="Garcia-Lopez J.D."/>
            <person name="Teso-Perez C."/>
            <person name="Gimenez-Hernandez I."/>
            <person name="Peralta-Sanchez J.M."/>
            <person name="Valdivia E."/>
            <person name="Montalban-Lopez M."/>
            <person name="Martin-Platero A.M."/>
            <person name="Banos A."/>
            <person name="Martinez-Bueno M."/>
        </authorList>
    </citation>
    <scope>NUCLEOTIDE SEQUENCE</scope>
    <source>
        <strain evidence="6">CM22</strain>
    </source>
</reference>
<evidence type="ECO:0000256" key="4">
    <source>
        <dbReference type="ARBA" id="ARBA00023163"/>
    </source>
</evidence>
<dbReference type="RefSeq" id="WP_015075496.1">
    <property type="nucleotide sequence ID" value="NZ_CBCPJP010000011.1"/>
</dbReference>
<dbReference type="SMART" id="SM00422">
    <property type="entry name" value="HTH_MERR"/>
    <property type="match status" value="1"/>
</dbReference>